<dbReference type="Gene3D" id="1.20.120.550">
    <property type="entry name" value="Membrane associated eicosanoid/glutathione metabolism-like domain"/>
    <property type="match status" value="1"/>
</dbReference>
<dbReference type="EMBL" id="SMSE01000001">
    <property type="protein sequence ID" value="TDG14787.1"/>
    <property type="molecule type" value="Genomic_DNA"/>
</dbReference>
<evidence type="ECO:0008006" key="8">
    <source>
        <dbReference type="Google" id="ProtNLM"/>
    </source>
</evidence>
<feature type="transmembrane region" description="Helical" evidence="5">
    <location>
        <begin position="120"/>
        <end position="139"/>
    </location>
</feature>
<proteinExistence type="predicted"/>
<dbReference type="Pfam" id="PF01124">
    <property type="entry name" value="MAPEG"/>
    <property type="match status" value="1"/>
</dbReference>
<dbReference type="SUPFAM" id="SSF161084">
    <property type="entry name" value="MAPEG domain-like"/>
    <property type="match status" value="1"/>
</dbReference>
<protein>
    <recommendedName>
        <fullName evidence="8">MAPEG family protein</fullName>
    </recommendedName>
</protein>
<comment type="subcellular location">
    <subcellularLocation>
        <location evidence="1">Membrane</location>
    </subcellularLocation>
</comment>
<evidence type="ECO:0000256" key="2">
    <source>
        <dbReference type="ARBA" id="ARBA00022692"/>
    </source>
</evidence>
<feature type="transmembrane region" description="Helical" evidence="5">
    <location>
        <begin position="12"/>
        <end position="33"/>
    </location>
</feature>
<organism evidence="6 7">
    <name type="scientific">Seongchinamella unica</name>
    <dbReference type="NCBI Taxonomy" id="2547392"/>
    <lineage>
        <taxon>Bacteria</taxon>
        <taxon>Pseudomonadati</taxon>
        <taxon>Pseudomonadota</taxon>
        <taxon>Gammaproteobacteria</taxon>
        <taxon>Cellvibrionales</taxon>
        <taxon>Halieaceae</taxon>
        <taxon>Seongchinamella</taxon>
    </lineage>
</organism>
<dbReference type="AlphaFoldDB" id="A0A4R5LU06"/>
<dbReference type="Proteomes" id="UP000295554">
    <property type="component" value="Unassembled WGS sequence"/>
</dbReference>
<keyword evidence="2 5" id="KW-0812">Transmembrane</keyword>
<evidence type="ECO:0000256" key="5">
    <source>
        <dbReference type="SAM" id="Phobius"/>
    </source>
</evidence>
<evidence type="ECO:0000313" key="6">
    <source>
        <dbReference type="EMBL" id="TDG14787.1"/>
    </source>
</evidence>
<evidence type="ECO:0000256" key="3">
    <source>
        <dbReference type="ARBA" id="ARBA00022989"/>
    </source>
</evidence>
<dbReference type="OrthoDB" id="5573101at2"/>
<reference evidence="6 7" key="1">
    <citation type="submission" date="2019-03" db="EMBL/GenBank/DDBJ databases">
        <title>Seongchinamella monodicae gen. nov., sp. nov., a novel member of the Gammaproteobacteria isolated from a tidal mudflat of beach.</title>
        <authorList>
            <person name="Yang H.G."/>
            <person name="Kang J.W."/>
            <person name="Lee S.D."/>
        </authorList>
    </citation>
    <scope>NUCLEOTIDE SEQUENCE [LARGE SCALE GENOMIC DNA]</scope>
    <source>
        <strain evidence="6 7">GH4-78</strain>
    </source>
</reference>
<keyword evidence="4 5" id="KW-0472">Membrane</keyword>
<sequence length="142" mass="16015">MELLSNELALPVAVMLVLTLVVWVTLFVTRMSYLTANKVDAEQLKTPAEVQALIPGDVSAAANNFKNLFEMPVVFYVTCFYLTLFGQVDSLHVTCAWVFVCGRILHSLIHCSYNRVMHRFLVYLLSSLAVWVMVVRIFLAAL</sequence>
<evidence type="ECO:0000256" key="1">
    <source>
        <dbReference type="ARBA" id="ARBA00004370"/>
    </source>
</evidence>
<comment type="caution">
    <text evidence="6">The sequence shown here is derived from an EMBL/GenBank/DDBJ whole genome shotgun (WGS) entry which is preliminary data.</text>
</comment>
<gene>
    <name evidence="6" type="ORF">E2F43_00655</name>
</gene>
<name>A0A4R5LU06_9GAMM</name>
<dbReference type="RefSeq" id="WP_133208952.1">
    <property type="nucleotide sequence ID" value="NZ_SMSE01000001.1"/>
</dbReference>
<evidence type="ECO:0000313" key="7">
    <source>
        <dbReference type="Proteomes" id="UP000295554"/>
    </source>
</evidence>
<dbReference type="InterPro" id="IPR023352">
    <property type="entry name" value="MAPEG-like_dom_sf"/>
</dbReference>
<keyword evidence="3 5" id="KW-1133">Transmembrane helix</keyword>
<dbReference type="InterPro" id="IPR001129">
    <property type="entry name" value="Membr-assoc_MAPEG"/>
</dbReference>
<dbReference type="GO" id="GO:0016020">
    <property type="term" value="C:membrane"/>
    <property type="evidence" value="ECO:0007669"/>
    <property type="project" value="UniProtKB-SubCell"/>
</dbReference>
<accession>A0A4R5LU06</accession>
<evidence type="ECO:0000256" key="4">
    <source>
        <dbReference type="ARBA" id="ARBA00023136"/>
    </source>
</evidence>
<keyword evidence="7" id="KW-1185">Reference proteome</keyword>